<sequence>MICFIDNSLKFISLLCLAVLFPFSPASASGTGVPTLNESDFSQFSGILPNGQFAFAIQVTASANPDFEIIGITPGMIITGVFISSHSRGLFETHGPEEMIAALSSLKRGDKIRVDVIDGATGEKAEVLYEIPTLKEVAAMKRSGEATSEASGEVKFKIDTLRKALSSGKIEVFLFDAARLSCNKIVHENSGSPDGRDSLIGYSEFRILSRDLIGKIFDNGYIEVPWKMDFGDRRLGKALAEECKEPTSGTLPTVMKKVFETENHFPYAWQTVTEERYCLKWVLSSQIFRGCTKQCLHSVSKGAAAHVFVLTKEFSEEISDVKCD</sequence>
<reference evidence="3" key="1">
    <citation type="submission" date="2015-07" db="EMBL/GenBank/DDBJ databases">
        <authorList>
            <person name="Rodrigo-Torres Lidia"/>
            <person name="Arahal R.David."/>
        </authorList>
    </citation>
    <scope>NUCLEOTIDE SEQUENCE [LARGE SCALE GENOMIC DNA]</scope>
    <source>
        <strain evidence="3">CECT 4801</strain>
    </source>
</reference>
<dbReference type="EMBL" id="CXST01000010">
    <property type="protein sequence ID" value="CTQ47598.1"/>
    <property type="molecule type" value="Genomic_DNA"/>
</dbReference>
<dbReference type="RefSeq" id="WP_055661615.1">
    <property type="nucleotide sequence ID" value="NZ_CXST01000010.1"/>
</dbReference>
<evidence type="ECO:0000256" key="1">
    <source>
        <dbReference type="SAM" id="SignalP"/>
    </source>
</evidence>
<evidence type="ECO:0000313" key="3">
    <source>
        <dbReference type="Proteomes" id="UP000048926"/>
    </source>
</evidence>
<keyword evidence="1" id="KW-0732">Signal</keyword>
<evidence type="ECO:0008006" key="4">
    <source>
        <dbReference type="Google" id="ProtNLM"/>
    </source>
</evidence>
<keyword evidence="3" id="KW-1185">Reference proteome</keyword>
<accession>A0A0M6YD42</accession>
<name>A0A0M6YD42_9HYPH</name>
<feature type="signal peptide" evidence="1">
    <location>
        <begin position="1"/>
        <end position="28"/>
    </location>
</feature>
<proteinExistence type="predicted"/>
<feature type="chain" id="PRO_5005807896" description="PDZ domain-containing protein" evidence="1">
    <location>
        <begin position="29"/>
        <end position="324"/>
    </location>
</feature>
<dbReference type="Proteomes" id="UP000048926">
    <property type="component" value="Unassembled WGS sequence"/>
</dbReference>
<evidence type="ECO:0000313" key="2">
    <source>
        <dbReference type="EMBL" id="CTQ47598.1"/>
    </source>
</evidence>
<protein>
    <recommendedName>
        <fullName evidence="4">PDZ domain-containing protein</fullName>
    </recommendedName>
</protein>
<gene>
    <name evidence="2" type="ORF">LAL4801_06060</name>
</gene>
<dbReference type="AlphaFoldDB" id="A0A0M6YD42"/>
<organism evidence="2 3">
    <name type="scientific">Roseibium aggregatum</name>
    <dbReference type="NCBI Taxonomy" id="187304"/>
    <lineage>
        <taxon>Bacteria</taxon>
        <taxon>Pseudomonadati</taxon>
        <taxon>Pseudomonadota</taxon>
        <taxon>Alphaproteobacteria</taxon>
        <taxon>Hyphomicrobiales</taxon>
        <taxon>Stappiaceae</taxon>
        <taxon>Roseibium</taxon>
    </lineage>
</organism>